<dbReference type="AlphaFoldDB" id="A0A0E9S6A0"/>
<reference evidence="2" key="2">
    <citation type="journal article" date="2015" name="Fish Shellfish Immunol.">
        <title>Early steps in the European eel (Anguilla anguilla)-Vibrio vulnificus interaction in the gills: Role of the RtxA13 toxin.</title>
        <authorList>
            <person name="Callol A."/>
            <person name="Pajuelo D."/>
            <person name="Ebbesson L."/>
            <person name="Teles M."/>
            <person name="MacKenzie S."/>
            <person name="Amaro C."/>
        </authorList>
    </citation>
    <scope>NUCLEOTIDE SEQUENCE</scope>
</reference>
<sequence length="33" mass="3815">MAMFHMNSDNWISKPRLPGQDKAEPVSLTPIRF</sequence>
<proteinExistence type="predicted"/>
<evidence type="ECO:0000313" key="2">
    <source>
        <dbReference type="EMBL" id="JAH36068.1"/>
    </source>
</evidence>
<accession>A0A0E9S6A0</accession>
<organism evidence="2">
    <name type="scientific">Anguilla anguilla</name>
    <name type="common">European freshwater eel</name>
    <name type="synonym">Muraena anguilla</name>
    <dbReference type="NCBI Taxonomy" id="7936"/>
    <lineage>
        <taxon>Eukaryota</taxon>
        <taxon>Metazoa</taxon>
        <taxon>Chordata</taxon>
        <taxon>Craniata</taxon>
        <taxon>Vertebrata</taxon>
        <taxon>Euteleostomi</taxon>
        <taxon>Actinopterygii</taxon>
        <taxon>Neopterygii</taxon>
        <taxon>Teleostei</taxon>
        <taxon>Anguilliformes</taxon>
        <taxon>Anguillidae</taxon>
        <taxon>Anguilla</taxon>
    </lineage>
</organism>
<reference evidence="2" key="1">
    <citation type="submission" date="2014-11" db="EMBL/GenBank/DDBJ databases">
        <authorList>
            <person name="Amaro Gonzalez C."/>
        </authorList>
    </citation>
    <scope>NUCLEOTIDE SEQUENCE</scope>
</reference>
<protein>
    <submittedName>
        <fullName evidence="2">Uncharacterized protein</fullName>
    </submittedName>
</protein>
<feature type="region of interest" description="Disordered" evidence="1">
    <location>
        <begin position="13"/>
        <end position="33"/>
    </location>
</feature>
<evidence type="ECO:0000256" key="1">
    <source>
        <dbReference type="SAM" id="MobiDB-lite"/>
    </source>
</evidence>
<name>A0A0E9S6A0_ANGAN</name>
<dbReference type="EMBL" id="GBXM01072509">
    <property type="protein sequence ID" value="JAH36068.1"/>
    <property type="molecule type" value="Transcribed_RNA"/>
</dbReference>